<feature type="compositionally biased region" description="Low complexity" evidence="1">
    <location>
        <begin position="326"/>
        <end position="340"/>
    </location>
</feature>
<feature type="region of interest" description="Disordered" evidence="1">
    <location>
        <begin position="299"/>
        <end position="361"/>
    </location>
</feature>
<evidence type="ECO:0000256" key="1">
    <source>
        <dbReference type="SAM" id="MobiDB-lite"/>
    </source>
</evidence>
<protein>
    <submittedName>
        <fullName evidence="3">Uncharacterized protein</fullName>
    </submittedName>
</protein>
<dbReference type="Proteomes" id="UP001322138">
    <property type="component" value="Unassembled WGS sequence"/>
</dbReference>
<keyword evidence="4" id="KW-1185">Reference proteome</keyword>
<keyword evidence="2" id="KW-0472">Membrane</keyword>
<dbReference type="GeneID" id="87896144"/>
<name>A0ABR0FT64_9PEZI</name>
<sequence>MGLLEPLVSMALGRSPYDEVIFPNTSQQNEQDNEHDGYRQLYDERGRPINPETRRINRDVVRSHNEVMTVIGVAEPDNGPDDAHAMSSHQHNVYEDRWGNRLLNLGGVLDTACVWGVNGMRQRILLYKRYSRVPFKETFALARQDQSLAAHFLGGLPAFGLNAVIDRMVAPKVKEYPILGYASMYIRLHLVVYTTFQRFGIIPATELLPNWRFFIPGSSISPIVVPPLPTSLCPVGILKWIGGTLLGVAPLGGFFAYMIVYNHVAKFFRMQIINNLPLPNNPRPAKRRALQDITPLPPTFTLEIPPPVDQHPVVSGSSSTPPPATAPTQQQQQQPTTRTAEVPPRRQSITTTTTPGAGIPLVTDDYASEEEELEVSATLISFDVEAADSSNTLSGNFSSNPAETINSANPGIWSAELRPNPSENNRAAQASRERTFRDNKLRRLPAALATDVFAIGPSRLIMSPFAALCWTAMIRPYLARAGRWEELEGVNEIGLWGAFSWEGVSSLVGMELVLFNLMGSVWTVVSGLAWTVKMDEDEWEECGEGLRWEEQEGEVER</sequence>
<keyword evidence="2" id="KW-1133">Transmembrane helix</keyword>
<evidence type="ECO:0000256" key="2">
    <source>
        <dbReference type="SAM" id="Phobius"/>
    </source>
</evidence>
<accession>A0ABR0FT64</accession>
<feature type="transmembrane region" description="Helical" evidence="2">
    <location>
        <begin position="237"/>
        <end position="260"/>
    </location>
</feature>
<keyword evidence="2" id="KW-0812">Transmembrane</keyword>
<proteinExistence type="predicted"/>
<feature type="region of interest" description="Disordered" evidence="1">
    <location>
        <begin position="416"/>
        <end position="435"/>
    </location>
</feature>
<evidence type="ECO:0000313" key="4">
    <source>
        <dbReference type="Proteomes" id="UP001322138"/>
    </source>
</evidence>
<comment type="caution">
    <text evidence="3">The sequence shown here is derived from an EMBL/GenBank/DDBJ whole genome shotgun (WGS) entry which is preliminary data.</text>
</comment>
<dbReference type="EMBL" id="JAFFGZ010000004">
    <property type="protein sequence ID" value="KAK4646304.1"/>
    <property type="molecule type" value="Genomic_DNA"/>
</dbReference>
<evidence type="ECO:0000313" key="3">
    <source>
        <dbReference type="EMBL" id="KAK4646304.1"/>
    </source>
</evidence>
<dbReference type="RefSeq" id="XP_062735280.1">
    <property type="nucleotide sequence ID" value="XM_062876662.1"/>
</dbReference>
<reference evidence="3 4" key="1">
    <citation type="journal article" date="2023" name="bioRxiv">
        <title>High-quality genome assemblies of four members of thePodospora anserinaspecies complex.</title>
        <authorList>
            <person name="Ament-Velasquez S.L."/>
            <person name="Vogan A.A."/>
            <person name="Wallerman O."/>
            <person name="Hartmann F."/>
            <person name="Gautier V."/>
            <person name="Silar P."/>
            <person name="Giraud T."/>
            <person name="Johannesson H."/>
        </authorList>
    </citation>
    <scope>NUCLEOTIDE SEQUENCE [LARGE SCALE GENOMIC DNA]</scope>
    <source>
        <strain evidence="3 4">CBS 112042</strain>
    </source>
</reference>
<organism evidence="3 4">
    <name type="scientific">Podospora bellae-mahoneyi</name>
    <dbReference type="NCBI Taxonomy" id="2093777"/>
    <lineage>
        <taxon>Eukaryota</taxon>
        <taxon>Fungi</taxon>
        <taxon>Dikarya</taxon>
        <taxon>Ascomycota</taxon>
        <taxon>Pezizomycotina</taxon>
        <taxon>Sordariomycetes</taxon>
        <taxon>Sordariomycetidae</taxon>
        <taxon>Sordariales</taxon>
        <taxon>Podosporaceae</taxon>
        <taxon>Podospora</taxon>
    </lineage>
</organism>
<gene>
    <name evidence="3" type="ORF">QC761_209250</name>
</gene>